<dbReference type="AlphaFoldDB" id="A0A5B7H7C9"/>
<keyword evidence="2" id="KW-1185">Reference proteome</keyword>
<accession>A0A5B7H7C9</accession>
<evidence type="ECO:0000313" key="1">
    <source>
        <dbReference type="EMBL" id="MPC66043.1"/>
    </source>
</evidence>
<proteinExistence type="predicted"/>
<evidence type="ECO:0000313" key="2">
    <source>
        <dbReference type="Proteomes" id="UP000324222"/>
    </source>
</evidence>
<comment type="caution">
    <text evidence="1">The sequence shown here is derived from an EMBL/GenBank/DDBJ whole genome shotgun (WGS) entry which is preliminary data.</text>
</comment>
<sequence>MIHPRLENAAVVWSQSSKSDIRKLERVQKITTKMVPELKDLTYEERLKEMCPRTSPEAGLSIGSSWCIQKPVGLRDTAGLSNLEKNT</sequence>
<name>A0A5B7H7C9_PORTR</name>
<protein>
    <submittedName>
        <fullName evidence="1">Uncharacterized protein</fullName>
    </submittedName>
</protein>
<reference evidence="1 2" key="1">
    <citation type="submission" date="2019-05" db="EMBL/GenBank/DDBJ databases">
        <title>Another draft genome of Portunus trituberculatus and its Hox gene families provides insights of decapod evolution.</title>
        <authorList>
            <person name="Jeong J.-H."/>
            <person name="Song I."/>
            <person name="Kim S."/>
            <person name="Choi T."/>
            <person name="Kim D."/>
            <person name="Ryu S."/>
            <person name="Kim W."/>
        </authorList>
    </citation>
    <scope>NUCLEOTIDE SEQUENCE [LARGE SCALE GENOMIC DNA]</scope>
    <source>
        <tissue evidence="1">Muscle</tissue>
    </source>
</reference>
<dbReference type="Proteomes" id="UP000324222">
    <property type="component" value="Unassembled WGS sequence"/>
</dbReference>
<dbReference type="EMBL" id="VSRR010024190">
    <property type="protein sequence ID" value="MPC66043.1"/>
    <property type="molecule type" value="Genomic_DNA"/>
</dbReference>
<organism evidence="1 2">
    <name type="scientific">Portunus trituberculatus</name>
    <name type="common">Swimming crab</name>
    <name type="synonym">Neptunus trituberculatus</name>
    <dbReference type="NCBI Taxonomy" id="210409"/>
    <lineage>
        <taxon>Eukaryota</taxon>
        <taxon>Metazoa</taxon>
        <taxon>Ecdysozoa</taxon>
        <taxon>Arthropoda</taxon>
        <taxon>Crustacea</taxon>
        <taxon>Multicrustacea</taxon>
        <taxon>Malacostraca</taxon>
        <taxon>Eumalacostraca</taxon>
        <taxon>Eucarida</taxon>
        <taxon>Decapoda</taxon>
        <taxon>Pleocyemata</taxon>
        <taxon>Brachyura</taxon>
        <taxon>Eubrachyura</taxon>
        <taxon>Portunoidea</taxon>
        <taxon>Portunidae</taxon>
        <taxon>Portuninae</taxon>
        <taxon>Portunus</taxon>
    </lineage>
</organism>
<gene>
    <name evidence="1" type="ORF">E2C01_060186</name>
</gene>